<dbReference type="EMBL" id="BMAW01132308">
    <property type="protein sequence ID" value="GFU43030.1"/>
    <property type="molecule type" value="Genomic_DNA"/>
</dbReference>
<evidence type="ECO:0000313" key="1">
    <source>
        <dbReference type="EMBL" id="GFU43030.1"/>
    </source>
</evidence>
<sequence>MIRELAFKIYLKHVPRNDDGCTSLPYSNLRILVTKSNTINSRKQFCSYEKEPDNPGFRVNSSNSADIKSLDFTDNTASPISISKVFFSATKPNYSSDLLTLPLPFKQPSPSPPELNLHSPVREILPLFELKQFVEEALTLRLRQTHSPQQQSSDLPLQEASDSTLQEALDLCLKQQASYPLQKQATNQVRKQKWNPVCLQESNSIWQQVAY</sequence>
<evidence type="ECO:0000313" key="2">
    <source>
        <dbReference type="Proteomes" id="UP000887013"/>
    </source>
</evidence>
<organism evidence="1 2">
    <name type="scientific">Nephila pilipes</name>
    <name type="common">Giant wood spider</name>
    <name type="synonym">Nephila maculata</name>
    <dbReference type="NCBI Taxonomy" id="299642"/>
    <lineage>
        <taxon>Eukaryota</taxon>
        <taxon>Metazoa</taxon>
        <taxon>Ecdysozoa</taxon>
        <taxon>Arthropoda</taxon>
        <taxon>Chelicerata</taxon>
        <taxon>Arachnida</taxon>
        <taxon>Araneae</taxon>
        <taxon>Araneomorphae</taxon>
        <taxon>Entelegynae</taxon>
        <taxon>Araneoidea</taxon>
        <taxon>Nephilidae</taxon>
        <taxon>Nephila</taxon>
    </lineage>
</organism>
<name>A0A8X6R247_NEPPI</name>
<keyword evidence="2" id="KW-1185">Reference proteome</keyword>
<dbReference type="Proteomes" id="UP000887013">
    <property type="component" value="Unassembled WGS sequence"/>
</dbReference>
<accession>A0A8X6R247</accession>
<dbReference type="AlphaFoldDB" id="A0A8X6R247"/>
<proteinExistence type="predicted"/>
<comment type="caution">
    <text evidence="1">The sequence shown here is derived from an EMBL/GenBank/DDBJ whole genome shotgun (WGS) entry which is preliminary data.</text>
</comment>
<gene>
    <name evidence="1" type="ORF">NPIL_390151</name>
</gene>
<reference evidence="1" key="1">
    <citation type="submission" date="2020-08" db="EMBL/GenBank/DDBJ databases">
        <title>Multicomponent nature underlies the extraordinary mechanical properties of spider dragline silk.</title>
        <authorList>
            <person name="Kono N."/>
            <person name="Nakamura H."/>
            <person name="Mori M."/>
            <person name="Yoshida Y."/>
            <person name="Ohtoshi R."/>
            <person name="Malay A.D."/>
            <person name="Moran D.A.P."/>
            <person name="Tomita M."/>
            <person name="Numata K."/>
            <person name="Arakawa K."/>
        </authorList>
    </citation>
    <scope>NUCLEOTIDE SEQUENCE</scope>
</reference>
<protein>
    <submittedName>
        <fullName evidence="1">Uncharacterized protein</fullName>
    </submittedName>
</protein>